<reference evidence="2" key="1">
    <citation type="submission" date="2018-05" db="EMBL/GenBank/DDBJ databases">
        <title>Whole genome of Theropithecus gelada.</title>
        <authorList>
            <person name="Chiou K.L."/>
            <person name="Snyder-Mackler N."/>
        </authorList>
    </citation>
    <scope>NUCLEOTIDE SEQUENCE [LARGE SCALE GENOMIC DNA]</scope>
</reference>
<dbReference type="Ensembl" id="ENSTGET00000002474.1">
    <property type="protein sequence ID" value="ENSTGEP00000001988.1"/>
    <property type="gene ID" value="ENSTGEG00000001759.1"/>
</dbReference>
<keyword evidence="3" id="KW-1185">Reference proteome</keyword>
<dbReference type="AlphaFoldDB" id="A0A8D2E7J7"/>
<dbReference type="Proteomes" id="UP000694411">
    <property type="component" value="Chromosome 11"/>
</dbReference>
<proteinExistence type="predicted"/>
<evidence type="ECO:0000313" key="2">
    <source>
        <dbReference type="Ensembl" id="ENSTGEP00000001988.1"/>
    </source>
</evidence>
<protein>
    <submittedName>
        <fullName evidence="2">Uncharacterized protein</fullName>
    </submittedName>
</protein>
<accession>A0A8D2E7J7</accession>
<feature type="compositionally biased region" description="Basic and acidic residues" evidence="1">
    <location>
        <begin position="52"/>
        <end position="75"/>
    </location>
</feature>
<organism evidence="2 3">
    <name type="scientific">Theropithecus gelada</name>
    <name type="common">Gelada baboon</name>
    <dbReference type="NCBI Taxonomy" id="9565"/>
    <lineage>
        <taxon>Eukaryota</taxon>
        <taxon>Metazoa</taxon>
        <taxon>Chordata</taxon>
        <taxon>Craniata</taxon>
        <taxon>Vertebrata</taxon>
        <taxon>Euteleostomi</taxon>
        <taxon>Mammalia</taxon>
        <taxon>Eutheria</taxon>
        <taxon>Euarchontoglires</taxon>
        <taxon>Primates</taxon>
        <taxon>Haplorrhini</taxon>
        <taxon>Catarrhini</taxon>
        <taxon>Cercopithecidae</taxon>
        <taxon>Cercopithecinae</taxon>
        <taxon>Theropithecus</taxon>
    </lineage>
</organism>
<evidence type="ECO:0000256" key="1">
    <source>
        <dbReference type="SAM" id="MobiDB-lite"/>
    </source>
</evidence>
<reference evidence="2" key="2">
    <citation type="submission" date="2025-08" db="UniProtKB">
        <authorList>
            <consortium name="Ensembl"/>
        </authorList>
    </citation>
    <scope>IDENTIFICATION</scope>
</reference>
<reference evidence="2" key="3">
    <citation type="submission" date="2025-09" db="UniProtKB">
        <authorList>
            <consortium name="Ensembl"/>
        </authorList>
    </citation>
    <scope>IDENTIFICATION</scope>
</reference>
<name>A0A8D2E7J7_THEGE</name>
<evidence type="ECO:0000313" key="3">
    <source>
        <dbReference type="Proteomes" id="UP000694411"/>
    </source>
</evidence>
<sequence length="93" mass="10033">VAEAKGRQDPGPARVCPLWPGPGHCCTVSPREADLGRGKDTRLDLLLGPARARREQNSLGEVERREPREQTRDSRPAPASREPWGRGCGAPGG</sequence>
<feature type="region of interest" description="Disordered" evidence="1">
    <location>
        <begin position="48"/>
        <end position="93"/>
    </location>
</feature>